<dbReference type="PRINTS" id="PR00987">
    <property type="entry name" value="TRNASYNTHGLU"/>
</dbReference>
<accession>A0A481YW50</accession>
<dbReference type="InterPro" id="IPR049940">
    <property type="entry name" value="GluQ/Sye"/>
</dbReference>
<organism evidence="8">
    <name type="scientific">Marseillevirus LCMAC201</name>
    <dbReference type="NCBI Taxonomy" id="2506605"/>
    <lineage>
        <taxon>Viruses</taxon>
        <taxon>Varidnaviria</taxon>
        <taxon>Bamfordvirae</taxon>
        <taxon>Nucleocytoviricota</taxon>
        <taxon>Megaviricetes</taxon>
        <taxon>Pimascovirales</taxon>
        <taxon>Pimascovirales incertae sedis</taxon>
        <taxon>Marseilleviridae</taxon>
    </lineage>
</organism>
<dbReference type="InterPro" id="IPR001412">
    <property type="entry name" value="aa-tRNA-synth_I_CS"/>
</dbReference>
<evidence type="ECO:0000256" key="6">
    <source>
        <dbReference type="ARBA" id="ARBA00030865"/>
    </source>
</evidence>
<dbReference type="InterPro" id="IPR014729">
    <property type="entry name" value="Rossmann-like_a/b/a_fold"/>
</dbReference>
<dbReference type="SUPFAM" id="SSF52374">
    <property type="entry name" value="Nucleotidylyl transferase"/>
    <property type="match status" value="1"/>
</dbReference>
<name>A0A481YW50_9VIRU</name>
<evidence type="ECO:0000256" key="4">
    <source>
        <dbReference type="ARBA" id="ARBA00022840"/>
    </source>
</evidence>
<evidence type="ECO:0000256" key="2">
    <source>
        <dbReference type="ARBA" id="ARBA00022598"/>
    </source>
</evidence>
<dbReference type="InterPro" id="IPR000924">
    <property type="entry name" value="Glu/Gln-tRNA-synth"/>
</dbReference>
<dbReference type="Pfam" id="PF00749">
    <property type="entry name" value="tRNA-synt_1c"/>
    <property type="match status" value="1"/>
</dbReference>
<dbReference type="CDD" id="cd00808">
    <property type="entry name" value="GluRS_core"/>
    <property type="match status" value="1"/>
</dbReference>
<dbReference type="PANTHER" id="PTHR43311">
    <property type="entry name" value="GLUTAMATE--TRNA LIGASE"/>
    <property type="match status" value="1"/>
</dbReference>
<dbReference type="NCBIfam" id="TIGR00464">
    <property type="entry name" value="gltX_bact"/>
    <property type="match status" value="1"/>
</dbReference>
<dbReference type="InterPro" id="IPR004527">
    <property type="entry name" value="Glu-tRNA-ligase_bac/mito"/>
</dbReference>
<reference evidence="8" key="1">
    <citation type="journal article" date="2019" name="MBio">
        <title>Virus Genomes from Deep Sea Sediments Expand the Ocean Megavirome and Support Independent Origins of Viral Gigantism.</title>
        <authorList>
            <person name="Backstrom D."/>
            <person name="Yutin N."/>
            <person name="Jorgensen S.L."/>
            <person name="Dharamshi J."/>
            <person name="Homa F."/>
            <person name="Zaremba-Niedwiedzka K."/>
            <person name="Spang A."/>
            <person name="Wolf Y.I."/>
            <person name="Koonin E.V."/>
            <person name="Ettema T.J."/>
        </authorList>
    </citation>
    <scope>NUCLEOTIDE SEQUENCE</scope>
</reference>
<dbReference type="SUPFAM" id="SSF48403">
    <property type="entry name" value="Ankyrin repeat"/>
    <property type="match status" value="1"/>
</dbReference>
<dbReference type="Gene3D" id="3.40.50.620">
    <property type="entry name" value="HUPs"/>
    <property type="match status" value="1"/>
</dbReference>
<feature type="domain" description="Glutamyl/glutaminyl-tRNA synthetase class Ib catalytic" evidence="7">
    <location>
        <begin position="34"/>
        <end position="290"/>
    </location>
</feature>
<evidence type="ECO:0000256" key="3">
    <source>
        <dbReference type="ARBA" id="ARBA00022741"/>
    </source>
</evidence>
<proteinExistence type="inferred from homology"/>
<protein>
    <recommendedName>
        <fullName evidence="1">glutamate--tRNA ligase</fullName>
        <ecNumber evidence="1">6.1.1.17</ecNumber>
    </recommendedName>
    <alternativeName>
        <fullName evidence="6">Glutamyl-tRNA synthetase</fullName>
    </alternativeName>
</protein>
<dbReference type="GO" id="GO:0004818">
    <property type="term" value="F:glutamate-tRNA ligase activity"/>
    <property type="evidence" value="ECO:0007669"/>
    <property type="project" value="UniProtKB-EC"/>
</dbReference>
<dbReference type="InterPro" id="IPR033910">
    <property type="entry name" value="GluRS_core"/>
</dbReference>
<evidence type="ECO:0000256" key="5">
    <source>
        <dbReference type="ARBA" id="ARBA00023146"/>
    </source>
</evidence>
<evidence type="ECO:0000256" key="1">
    <source>
        <dbReference type="ARBA" id="ARBA00012835"/>
    </source>
</evidence>
<dbReference type="HAMAP" id="MF_00022">
    <property type="entry name" value="Glu_tRNA_synth_type1"/>
    <property type="match status" value="1"/>
</dbReference>
<evidence type="ECO:0000313" key="8">
    <source>
        <dbReference type="EMBL" id="QBK87503.1"/>
    </source>
</evidence>
<dbReference type="PROSITE" id="PS00178">
    <property type="entry name" value="AA_TRNA_LIGASE_I"/>
    <property type="match status" value="1"/>
</dbReference>
<sequence length="761" mass="87616">MTARRFAARRIDWTFVEKIDDQSLIISEIKMETRVRFAPSPTGYLHVGGARTALFNWLYAKQTGGKFILRIDDTDTNRSTEDSVEQILASLKWLGIDYDEYYRQTERTRVYLDYATNLLHNRKAYWCDCTAEDLADQRIHGQKPGYSGRCRNRHVCENTGTVLRFISNDTSKISFTDLVYGKITVRGNELDDFIILRSDGTPTYNFCVVVDDILMKITHVIRGADHISNTPRQIQLYHALKCIPPQFAHIPLILGIDKKRLSKRNNASSVLEYKELGYLPEALLNILKNHQIGFMKPERVWNKYKTALTKKLSTDSTVPKMDDFSTMQTFQNADPTSNKVYLDWIVNSYVNDGIKRYEDLMSRVLPALKDYDYLKKSKKLTRVPGKGKAFLDETNILNFCGLAGCQKGKFRQPGLEDLIEKHAEELAFRRTQLQETEEIKQERKTIFESQNVKIIQPLTEAAACHYGRGTRWCTAATVGENLFESYNKEGPLYILIPTKANYPGEKYQLQFETDQYMDEKDELVSLEVYIITRFPELKNWEDYIFIQAVNDNNIAKLKELVTKGYNRNLNKLISLAIKENNIEILELLATKGIFPNQFSVNRVASDGKLDILKWLSTKDIFPDRYIMDLHTNFDKLDALKWLATNGIFVPDQQSANTAAIYCKLDILKWLAGKGILPDQKTLNITINDGNRNLVQWLVNNNILPDQESINLIAYYGWLDILKFLAPKGIFPNQVGAHWAASQKRLDVSEWLKNLDPPILPN</sequence>
<gene>
    <name evidence="8" type="ORF">LCMAC201_04130</name>
</gene>
<dbReference type="InterPro" id="IPR036770">
    <property type="entry name" value="Ankyrin_rpt-contain_sf"/>
</dbReference>
<dbReference type="PANTHER" id="PTHR43311:SF2">
    <property type="entry name" value="GLUTAMATE--TRNA LIGASE, MITOCHONDRIAL-RELATED"/>
    <property type="match status" value="1"/>
</dbReference>
<keyword evidence="3" id="KW-0547">Nucleotide-binding</keyword>
<keyword evidence="5 8" id="KW-0030">Aminoacyl-tRNA synthetase</keyword>
<dbReference type="Gene3D" id="1.25.40.20">
    <property type="entry name" value="Ankyrin repeat-containing domain"/>
    <property type="match status" value="1"/>
</dbReference>
<dbReference type="GO" id="GO:0043039">
    <property type="term" value="P:tRNA aminoacylation"/>
    <property type="evidence" value="ECO:0007669"/>
    <property type="project" value="InterPro"/>
</dbReference>
<evidence type="ECO:0000259" key="7">
    <source>
        <dbReference type="Pfam" id="PF00749"/>
    </source>
</evidence>
<dbReference type="InterPro" id="IPR020058">
    <property type="entry name" value="Glu/Gln-tRNA-synth_Ib_cat-dom"/>
</dbReference>
<dbReference type="EMBL" id="MK500354">
    <property type="protein sequence ID" value="QBK87503.1"/>
    <property type="molecule type" value="Genomic_DNA"/>
</dbReference>
<keyword evidence="2" id="KW-0436">Ligase</keyword>
<dbReference type="GO" id="GO:0008270">
    <property type="term" value="F:zinc ion binding"/>
    <property type="evidence" value="ECO:0007669"/>
    <property type="project" value="InterPro"/>
</dbReference>
<dbReference type="GO" id="GO:0005524">
    <property type="term" value="F:ATP binding"/>
    <property type="evidence" value="ECO:0007669"/>
    <property type="project" value="UniProtKB-KW"/>
</dbReference>
<dbReference type="EC" id="6.1.1.17" evidence="1"/>
<keyword evidence="4" id="KW-0067">ATP-binding</keyword>